<accession>G5IJ45</accession>
<dbReference type="HOGENOM" id="CLU_094166_0_0_9"/>
<feature type="signal peptide" evidence="1">
    <location>
        <begin position="1"/>
        <end position="27"/>
    </location>
</feature>
<gene>
    <name evidence="2" type="ORF">HMPREF9473_03523</name>
</gene>
<dbReference type="RefSeq" id="WP_006781513.1">
    <property type="nucleotide sequence ID" value="NZ_CP040506.1"/>
</dbReference>
<dbReference type="EMBL" id="ADLN01000097">
    <property type="protein sequence ID" value="EHI58465.1"/>
    <property type="molecule type" value="Genomic_DNA"/>
</dbReference>
<keyword evidence="3" id="KW-1185">Reference proteome</keyword>
<evidence type="ECO:0000313" key="3">
    <source>
        <dbReference type="Proteomes" id="UP000005384"/>
    </source>
</evidence>
<evidence type="ECO:0000313" key="2">
    <source>
        <dbReference type="EMBL" id="EHI58465.1"/>
    </source>
</evidence>
<sequence length="220" mass="23725">MGKRKVLAGAVLMAVLLFQNAGTLAYAEEAVTRETGFEAGDGAADVKSELTGTIKVELISVELPVGGIEFEVDPSQPFSLANPGEQIRSPSIRIANHSVIPVKLQIAKVPEVEHVSYAPAFEGGPEQKFQLYGTLSEVDAQEYGAGILVLGTEDDIYTKESDFERCAIVPGIEEAVTVTNVEAWGTRKLKLYGKVKPDFYGDFQFTVTPMLKISAVNVTN</sequence>
<organism evidence="2 3">
    <name type="scientific">Hungatella hathewayi WAL-18680</name>
    <dbReference type="NCBI Taxonomy" id="742737"/>
    <lineage>
        <taxon>Bacteria</taxon>
        <taxon>Bacillati</taxon>
        <taxon>Bacillota</taxon>
        <taxon>Clostridia</taxon>
        <taxon>Lachnospirales</taxon>
        <taxon>Lachnospiraceae</taxon>
        <taxon>Hungatella</taxon>
    </lineage>
</organism>
<keyword evidence="1" id="KW-0732">Signal</keyword>
<feature type="chain" id="PRO_5003478804" evidence="1">
    <location>
        <begin position="28"/>
        <end position="220"/>
    </location>
</feature>
<proteinExistence type="predicted"/>
<dbReference type="AlphaFoldDB" id="G5IJ45"/>
<comment type="caution">
    <text evidence="2">The sequence shown here is derived from an EMBL/GenBank/DDBJ whole genome shotgun (WGS) entry which is preliminary data.</text>
</comment>
<dbReference type="PATRIC" id="fig|742737.3.peg.3501"/>
<protein>
    <submittedName>
        <fullName evidence="2">Uncharacterized protein</fullName>
    </submittedName>
</protein>
<name>G5IJ45_9FIRM</name>
<evidence type="ECO:0000256" key="1">
    <source>
        <dbReference type="SAM" id="SignalP"/>
    </source>
</evidence>
<reference evidence="2 3" key="1">
    <citation type="submission" date="2011-08" db="EMBL/GenBank/DDBJ databases">
        <title>The Genome Sequence of Clostridium hathewayi WAL-18680.</title>
        <authorList>
            <consortium name="The Broad Institute Genome Sequencing Platform"/>
            <person name="Earl A."/>
            <person name="Ward D."/>
            <person name="Feldgarden M."/>
            <person name="Gevers D."/>
            <person name="Finegold S.M."/>
            <person name="Summanen P.H."/>
            <person name="Molitoris D.R."/>
            <person name="Song M."/>
            <person name="Daigneault M."/>
            <person name="Allen-Vercoe E."/>
            <person name="Young S.K."/>
            <person name="Zeng Q."/>
            <person name="Gargeya S."/>
            <person name="Fitzgerald M."/>
            <person name="Haas B."/>
            <person name="Abouelleil A."/>
            <person name="Alvarado L."/>
            <person name="Arachchi H.M."/>
            <person name="Berlin A."/>
            <person name="Brown A."/>
            <person name="Chapman S.B."/>
            <person name="Chen Z."/>
            <person name="Dunbar C."/>
            <person name="Freedman E."/>
            <person name="Gearin G."/>
            <person name="Gellesch M."/>
            <person name="Goldberg J."/>
            <person name="Griggs A."/>
            <person name="Gujja S."/>
            <person name="Heiman D."/>
            <person name="Howarth C."/>
            <person name="Larson L."/>
            <person name="Lui A."/>
            <person name="MacDonald P.J.P."/>
            <person name="Montmayeur A."/>
            <person name="Murphy C."/>
            <person name="Neiman D."/>
            <person name="Pearson M."/>
            <person name="Priest M."/>
            <person name="Roberts A."/>
            <person name="Saif S."/>
            <person name="Shea T."/>
            <person name="Shenoy N."/>
            <person name="Sisk P."/>
            <person name="Stolte C."/>
            <person name="Sykes S."/>
            <person name="Wortman J."/>
            <person name="Nusbaum C."/>
            <person name="Birren B."/>
        </authorList>
    </citation>
    <scope>NUCLEOTIDE SEQUENCE [LARGE SCALE GENOMIC DNA]</scope>
    <source>
        <strain evidence="2 3">WAL-18680</strain>
    </source>
</reference>
<dbReference type="Proteomes" id="UP000005384">
    <property type="component" value="Unassembled WGS sequence"/>
</dbReference>